<evidence type="ECO:0000313" key="2">
    <source>
        <dbReference type="EMBL" id="KAA0194035.1"/>
    </source>
</evidence>
<keyword evidence="3" id="KW-1185">Reference proteome</keyword>
<evidence type="ECO:0000313" key="3">
    <source>
        <dbReference type="Proteomes" id="UP000728185"/>
    </source>
</evidence>
<dbReference type="Proteomes" id="UP000728185">
    <property type="component" value="Unassembled WGS sequence"/>
</dbReference>
<reference evidence="2" key="1">
    <citation type="submission" date="2019-05" db="EMBL/GenBank/DDBJ databases">
        <title>Annotation for the trematode Fasciolopsis buski.</title>
        <authorList>
            <person name="Choi Y.-J."/>
        </authorList>
    </citation>
    <scope>NUCLEOTIDE SEQUENCE</scope>
    <source>
        <strain evidence="2">HT</strain>
        <tissue evidence="2">Whole worm</tissue>
    </source>
</reference>
<comment type="caution">
    <text evidence="2">The sequence shown here is derived from an EMBL/GenBank/DDBJ whole genome shotgun (WGS) entry which is preliminary data.</text>
</comment>
<protein>
    <submittedName>
        <fullName evidence="2">Uncharacterized protein</fullName>
    </submittedName>
</protein>
<dbReference type="EMBL" id="LUCM01004650">
    <property type="protein sequence ID" value="KAA0194035.1"/>
    <property type="molecule type" value="Genomic_DNA"/>
</dbReference>
<dbReference type="AlphaFoldDB" id="A0A8E0S168"/>
<feature type="region of interest" description="Disordered" evidence="1">
    <location>
        <begin position="104"/>
        <end position="128"/>
    </location>
</feature>
<dbReference type="OrthoDB" id="10376197at2759"/>
<feature type="region of interest" description="Disordered" evidence="1">
    <location>
        <begin position="1"/>
        <end position="27"/>
    </location>
</feature>
<name>A0A8E0S168_9TREM</name>
<organism evidence="2 3">
    <name type="scientific">Fasciolopsis buskii</name>
    <dbReference type="NCBI Taxonomy" id="27845"/>
    <lineage>
        <taxon>Eukaryota</taxon>
        <taxon>Metazoa</taxon>
        <taxon>Spiralia</taxon>
        <taxon>Lophotrochozoa</taxon>
        <taxon>Platyhelminthes</taxon>
        <taxon>Trematoda</taxon>
        <taxon>Digenea</taxon>
        <taxon>Plagiorchiida</taxon>
        <taxon>Echinostomata</taxon>
        <taxon>Echinostomatoidea</taxon>
        <taxon>Fasciolidae</taxon>
        <taxon>Fasciolopsis</taxon>
    </lineage>
</organism>
<proteinExistence type="predicted"/>
<accession>A0A8E0S168</accession>
<feature type="compositionally biased region" description="Polar residues" evidence="1">
    <location>
        <begin position="1"/>
        <end position="10"/>
    </location>
</feature>
<evidence type="ECO:0000256" key="1">
    <source>
        <dbReference type="SAM" id="MobiDB-lite"/>
    </source>
</evidence>
<sequence length="167" mass="19122">MSPGSRQQASVRRESVRENAAGQDQTMTELNAHKSILKSLDCYQSVLQYRLMYTFLKHPQHFQLTTLVQKRALDESNPLATIQLSEDVERHLTQRDALLRKPPNVNHEKKTTAGAKDGNATNKSLPPCLDPFRTMLTENLARRKTKLRLRTVHRREAEGRAQVSNCF</sequence>
<gene>
    <name evidence="2" type="ORF">FBUS_01075</name>
</gene>